<name>A0ABD3W934_SINWO</name>
<proteinExistence type="predicted"/>
<dbReference type="EMBL" id="JBJQND010000008">
    <property type="protein sequence ID" value="KAL3870106.1"/>
    <property type="molecule type" value="Genomic_DNA"/>
</dbReference>
<comment type="caution">
    <text evidence="1">The sequence shown here is derived from an EMBL/GenBank/DDBJ whole genome shotgun (WGS) entry which is preliminary data.</text>
</comment>
<organism evidence="1 2">
    <name type="scientific">Sinanodonta woodiana</name>
    <name type="common">Chinese pond mussel</name>
    <name type="synonym">Anodonta woodiana</name>
    <dbReference type="NCBI Taxonomy" id="1069815"/>
    <lineage>
        <taxon>Eukaryota</taxon>
        <taxon>Metazoa</taxon>
        <taxon>Spiralia</taxon>
        <taxon>Lophotrochozoa</taxon>
        <taxon>Mollusca</taxon>
        <taxon>Bivalvia</taxon>
        <taxon>Autobranchia</taxon>
        <taxon>Heteroconchia</taxon>
        <taxon>Palaeoheterodonta</taxon>
        <taxon>Unionida</taxon>
        <taxon>Unionoidea</taxon>
        <taxon>Unionidae</taxon>
        <taxon>Unioninae</taxon>
        <taxon>Sinanodonta</taxon>
    </lineage>
</organism>
<evidence type="ECO:0000313" key="1">
    <source>
        <dbReference type="EMBL" id="KAL3870106.1"/>
    </source>
</evidence>
<evidence type="ECO:0000313" key="2">
    <source>
        <dbReference type="Proteomes" id="UP001634394"/>
    </source>
</evidence>
<dbReference type="Proteomes" id="UP001634394">
    <property type="component" value="Unassembled WGS sequence"/>
</dbReference>
<keyword evidence="2" id="KW-1185">Reference proteome</keyword>
<sequence>MYHSIIGKRDCGDKPAYCQHASTNIKAFSPVVFNGIAHSTTCIHMRRIPRTGKTALLESFPTLKRTINRRTASVLVSVVKYVNAVSNVQRAENFHINTPDEAGWKSSFLVI</sequence>
<protein>
    <submittedName>
        <fullName evidence="1">Uncharacterized protein</fullName>
    </submittedName>
</protein>
<gene>
    <name evidence="1" type="ORF">ACJMK2_042719</name>
</gene>
<accession>A0ABD3W934</accession>
<dbReference type="AlphaFoldDB" id="A0ABD3W934"/>
<reference evidence="1 2" key="1">
    <citation type="submission" date="2024-11" db="EMBL/GenBank/DDBJ databases">
        <title>Chromosome-level genome assembly of the freshwater bivalve Anodonta woodiana.</title>
        <authorList>
            <person name="Chen X."/>
        </authorList>
    </citation>
    <scope>NUCLEOTIDE SEQUENCE [LARGE SCALE GENOMIC DNA]</scope>
    <source>
        <strain evidence="1">MN2024</strain>
        <tissue evidence="1">Gills</tissue>
    </source>
</reference>